<feature type="compositionally biased region" description="Low complexity" evidence="6">
    <location>
        <begin position="472"/>
        <end position="489"/>
    </location>
</feature>
<evidence type="ECO:0000256" key="3">
    <source>
        <dbReference type="ARBA" id="ARBA00022777"/>
    </source>
</evidence>
<dbReference type="GO" id="GO:0004674">
    <property type="term" value="F:protein serine/threonine kinase activity"/>
    <property type="evidence" value="ECO:0007669"/>
    <property type="project" value="TreeGrafter"/>
</dbReference>
<dbReference type="PROSITE" id="PS00108">
    <property type="entry name" value="PROTEIN_KINASE_ST"/>
    <property type="match status" value="1"/>
</dbReference>
<dbReference type="InterPro" id="IPR017441">
    <property type="entry name" value="Protein_kinase_ATP_BS"/>
</dbReference>
<dbReference type="EMBL" id="WJIE01000001">
    <property type="protein sequence ID" value="MRG91381.1"/>
    <property type="molecule type" value="Genomic_DNA"/>
</dbReference>
<evidence type="ECO:0000256" key="1">
    <source>
        <dbReference type="ARBA" id="ARBA00022679"/>
    </source>
</evidence>
<proteinExistence type="predicted"/>
<dbReference type="PROSITE" id="PS50011">
    <property type="entry name" value="PROTEIN_KINASE_DOM"/>
    <property type="match status" value="1"/>
</dbReference>
<dbReference type="Gene3D" id="3.30.200.20">
    <property type="entry name" value="Phosphorylase Kinase, domain 1"/>
    <property type="match status" value="1"/>
</dbReference>
<dbReference type="PROSITE" id="PS00107">
    <property type="entry name" value="PROTEIN_KINASE_ATP"/>
    <property type="match status" value="1"/>
</dbReference>
<evidence type="ECO:0000259" key="8">
    <source>
        <dbReference type="PROSITE" id="PS50011"/>
    </source>
</evidence>
<feature type="transmembrane region" description="Helical" evidence="7">
    <location>
        <begin position="447"/>
        <end position="466"/>
    </location>
</feature>
<name>A0A6N7PRA1_9BACT</name>
<keyword evidence="7" id="KW-0472">Membrane</keyword>
<reference evidence="9 10" key="1">
    <citation type="submission" date="2019-10" db="EMBL/GenBank/DDBJ databases">
        <title>A soil myxobacterium in the family Polyangiaceae.</title>
        <authorList>
            <person name="Li Y."/>
            <person name="Wang J."/>
        </authorList>
    </citation>
    <scope>NUCLEOTIDE SEQUENCE [LARGE SCALE GENOMIC DNA]</scope>
    <source>
        <strain evidence="9 10">DSM 14734</strain>
    </source>
</reference>
<feature type="region of interest" description="Disordered" evidence="6">
    <location>
        <begin position="472"/>
        <end position="557"/>
    </location>
</feature>
<feature type="binding site" evidence="5">
    <location>
        <position position="140"/>
    </location>
    <ligand>
        <name>ATP</name>
        <dbReference type="ChEBI" id="CHEBI:30616"/>
    </ligand>
</feature>
<keyword evidence="2 5" id="KW-0547">Nucleotide-binding</keyword>
<accession>A0A6N7PRA1</accession>
<sequence>MGKHETRIRPFVHESARPSCALDNQPSSGPFRPALQSLCLRRSGASQTATTRHPSAPGSSADARGPASKFRRFPSDTRARRPCFGRNRAVIASPLRMTVAPSPGTLLLGKYRVERELGSGGMGVVLEATHLALGQTVAIKLLNPSLALSHDVVTRFLREARIAATLPSEHVARVSDVGQTETGAPYLVMERLYGRDLEAELGRRGRLPVAEATDLALEACEGIAAAHAQGLVHRDLKPANLFLAERPLRPPVLKVLDFGLSKEAPGQNASITGTDAVFGTPQYMSPEQIQSTKNVDARSDQHALGMILYEMLAGSPPYQAESVTQLIVVIATQPPPRVREKRPEVPAPLEAAIVRALAKRPNERFPDLGAFAEAIAPFGGPDAHARAARITHVLAGTASVDTAAPPRPSRVPTDEAVTLPRAPAHTHAGVTSSVDFGDSVRGRKKRAALLVIGGLVAAALVVALLVTTGGDAPPEATTAQQDTSSAARAPEATRGATEPAPEVTSAPPLPSATALASASTSTSTTAAKTSKPPRETTKTSRQSKIKQTVGVFGGSRK</sequence>
<feature type="domain" description="Protein kinase" evidence="8">
    <location>
        <begin position="111"/>
        <end position="379"/>
    </location>
</feature>
<dbReference type="CDD" id="cd14014">
    <property type="entry name" value="STKc_PknB_like"/>
    <property type="match status" value="1"/>
</dbReference>
<protein>
    <submittedName>
        <fullName evidence="9">Protein kinase</fullName>
    </submittedName>
</protein>
<organism evidence="9 10">
    <name type="scientific">Polyangium spumosum</name>
    <dbReference type="NCBI Taxonomy" id="889282"/>
    <lineage>
        <taxon>Bacteria</taxon>
        <taxon>Pseudomonadati</taxon>
        <taxon>Myxococcota</taxon>
        <taxon>Polyangia</taxon>
        <taxon>Polyangiales</taxon>
        <taxon>Polyangiaceae</taxon>
        <taxon>Polyangium</taxon>
    </lineage>
</organism>
<dbReference type="InterPro" id="IPR000719">
    <property type="entry name" value="Prot_kinase_dom"/>
</dbReference>
<dbReference type="Pfam" id="PF00069">
    <property type="entry name" value="Pkinase"/>
    <property type="match status" value="1"/>
</dbReference>
<dbReference type="AlphaFoldDB" id="A0A6N7PRA1"/>
<keyword evidence="4 5" id="KW-0067">ATP-binding</keyword>
<feature type="compositionally biased region" description="Low complexity" evidence="6">
    <location>
        <begin position="511"/>
        <end position="530"/>
    </location>
</feature>
<dbReference type="Gene3D" id="1.10.510.10">
    <property type="entry name" value="Transferase(Phosphotransferase) domain 1"/>
    <property type="match status" value="1"/>
</dbReference>
<keyword evidence="7" id="KW-0812">Transmembrane</keyword>
<dbReference type="PANTHER" id="PTHR43289:SF6">
    <property type="entry name" value="SERINE_THREONINE-PROTEIN KINASE NEKL-3"/>
    <property type="match status" value="1"/>
</dbReference>
<evidence type="ECO:0000256" key="6">
    <source>
        <dbReference type="SAM" id="MobiDB-lite"/>
    </source>
</evidence>
<keyword evidence="1" id="KW-0808">Transferase</keyword>
<feature type="compositionally biased region" description="Polar residues" evidence="6">
    <location>
        <begin position="44"/>
        <end position="53"/>
    </location>
</feature>
<dbReference type="PANTHER" id="PTHR43289">
    <property type="entry name" value="MITOGEN-ACTIVATED PROTEIN KINASE KINASE KINASE 20-RELATED"/>
    <property type="match status" value="1"/>
</dbReference>
<dbReference type="SUPFAM" id="SSF56112">
    <property type="entry name" value="Protein kinase-like (PK-like)"/>
    <property type="match status" value="1"/>
</dbReference>
<evidence type="ECO:0000256" key="5">
    <source>
        <dbReference type="PROSITE-ProRule" id="PRU10141"/>
    </source>
</evidence>
<evidence type="ECO:0000256" key="4">
    <source>
        <dbReference type="ARBA" id="ARBA00022840"/>
    </source>
</evidence>
<gene>
    <name evidence="9" type="ORF">GF068_05510</name>
</gene>
<feature type="compositionally biased region" description="Basic and acidic residues" evidence="6">
    <location>
        <begin position="1"/>
        <end position="16"/>
    </location>
</feature>
<feature type="region of interest" description="Disordered" evidence="6">
    <location>
        <begin position="1"/>
        <end position="80"/>
    </location>
</feature>
<evidence type="ECO:0000256" key="7">
    <source>
        <dbReference type="SAM" id="Phobius"/>
    </source>
</evidence>
<dbReference type="InterPro" id="IPR008271">
    <property type="entry name" value="Ser/Thr_kinase_AS"/>
</dbReference>
<dbReference type="GO" id="GO:0005524">
    <property type="term" value="F:ATP binding"/>
    <property type="evidence" value="ECO:0007669"/>
    <property type="project" value="UniProtKB-UniRule"/>
</dbReference>
<keyword evidence="7" id="KW-1133">Transmembrane helix</keyword>
<comment type="caution">
    <text evidence="9">The sequence shown here is derived from an EMBL/GenBank/DDBJ whole genome shotgun (WGS) entry which is preliminary data.</text>
</comment>
<evidence type="ECO:0000256" key="2">
    <source>
        <dbReference type="ARBA" id="ARBA00022741"/>
    </source>
</evidence>
<dbReference type="OrthoDB" id="5501042at2"/>
<evidence type="ECO:0000313" key="10">
    <source>
        <dbReference type="Proteomes" id="UP000440224"/>
    </source>
</evidence>
<dbReference type="Proteomes" id="UP000440224">
    <property type="component" value="Unassembled WGS sequence"/>
</dbReference>
<keyword evidence="3 9" id="KW-0418">Kinase</keyword>
<keyword evidence="10" id="KW-1185">Reference proteome</keyword>
<evidence type="ECO:0000313" key="9">
    <source>
        <dbReference type="EMBL" id="MRG91381.1"/>
    </source>
</evidence>
<dbReference type="SMART" id="SM00220">
    <property type="entry name" value="S_TKc"/>
    <property type="match status" value="1"/>
</dbReference>
<dbReference type="InterPro" id="IPR011009">
    <property type="entry name" value="Kinase-like_dom_sf"/>
</dbReference>